<dbReference type="KEGG" id="iod:EJO50_00905"/>
<name>A0A3S8ZP35_9NEIS</name>
<evidence type="ECO:0000313" key="2">
    <source>
        <dbReference type="Proteomes" id="UP000282438"/>
    </source>
</evidence>
<evidence type="ECO:0000313" key="1">
    <source>
        <dbReference type="EMBL" id="AZN35169.1"/>
    </source>
</evidence>
<proteinExistence type="predicted"/>
<keyword evidence="2" id="KW-1185">Reference proteome</keyword>
<dbReference type="EMBL" id="CP034433">
    <property type="protein sequence ID" value="AZN35169.1"/>
    <property type="molecule type" value="Genomic_DNA"/>
</dbReference>
<protein>
    <submittedName>
        <fullName evidence="1">Uncharacterized protein</fullName>
    </submittedName>
</protein>
<accession>A0A3S8ZP35</accession>
<sequence length="59" mass="6879">MQPKEDTLLHKAAKAIAPYHQHLNTSYPKVLKQIAVHPFGTIQIPLLRETINYFRKKKI</sequence>
<dbReference type="AlphaFoldDB" id="A0A3S8ZP35"/>
<gene>
    <name evidence="1" type="ORF">EJO50_00905</name>
</gene>
<dbReference type="RefSeq" id="WP_125971144.1">
    <property type="nucleotide sequence ID" value="NZ_CP034433.1"/>
</dbReference>
<reference evidence="1 2" key="1">
    <citation type="submission" date="2018-12" db="EMBL/GenBank/DDBJ databases">
        <title>Complete genome sequence of Iodobacter sp. H11R3.</title>
        <authorList>
            <person name="Bae J.-W."/>
        </authorList>
    </citation>
    <scope>NUCLEOTIDE SEQUENCE [LARGE SCALE GENOMIC DNA]</scope>
    <source>
        <strain evidence="1 2">H11R3</strain>
    </source>
</reference>
<dbReference type="Proteomes" id="UP000282438">
    <property type="component" value="Chromosome"/>
</dbReference>
<organism evidence="1 2">
    <name type="scientific">Iodobacter ciconiae</name>
    <dbReference type="NCBI Taxonomy" id="2496266"/>
    <lineage>
        <taxon>Bacteria</taxon>
        <taxon>Pseudomonadati</taxon>
        <taxon>Pseudomonadota</taxon>
        <taxon>Betaproteobacteria</taxon>
        <taxon>Neisseriales</taxon>
        <taxon>Chitinibacteraceae</taxon>
        <taxon>Iodobacter</taxon>
    </lineage>
</organism>